<feature type="transmembrane region" description="Helical" evidence="7">
    <location>
        <begin position="201"/>
        <end position="223"/>
    </location>
</feature>
<dbReference type="SUPFAM" id="SSF103473">
    <property type="entry name" value="MFS general substrate transporter"/>
    <property type="match status" value="1"/>
</dbReference>
<dbReference type="Gene3D" id="1.20.1250.20">
    <property type="entry name" value="MFS general substrate transporter like domains"/>
    <property type="match status" value="1"/>
</dbReference>
<feature type="transmembrane region" description="Helical" evidence="7">
    <location>
        <begin position="291"/>
        <end position="313"/>
    </location>
</feature>
<feature type="transmembrane region" description="Helical" evidence="7">
    <location>
        <begin position="76"/>
        <end position="94"/>
    </location>
</feature>
<feature type="transmembrane region" description="Helical" evidence="7">
    <location>
        <begin position="235"/>
        <end position="257"/>
    </location>
</feature>
<keyword evidence="2" id="KW-0813">Transport</keyword>
<feature type="transmembrane region" description="Helical" evidence="7">
    <location>
        <begin position="135"/>
        <end position="156"/>
    </location>
</feature>
<feature type="transmembrane region" description="Helical" evidence="7">
    <location>
        <begin position="100"/>
        <end position="123"/>
    </location>
</feature>
<name>A0A3E0VMI7_9MICO</name>
<organism evidence="9 10">
    <name type="scientific">Subtercola boreus</name>
    <dbReference type="NCBI Taxonomy" id="120213"/>
    <lineage>
        <taxon>Bacteria</taxon>
        <taxon>Bacillati</taxon>
        <taxon>Actinomycetota</taxon>
        <taxon>Actinomycetes</taxon>
        <taxon>Micrococcales</taxon>
        <taxon>Microbacteriaceae</taxon>
        <taxon>Subtercola</taxon>
    </lineage>
</organism>
<protein>
    <recommendedName>
        <fullName evidence="8">Major facilitator superfamily (MFS) profile domain-containing protein</fullName>
    </recommendedName>
</protein>
<proteinExistence type="predicted"/>
<evidence type="ECO:0000256" key="2">
    <source>
        <dbReference type="ARBA" id="ARBA00022448"/>
    </source>
</evidence>
<dbReference type="AlphaFoldDB" id="A0A3E0VMI7"/>
<evidence type="ECO:0000256" key="3">
    <source>
        <dbReference type="ARBA" id="ARBA00022475"/>
    </source>
</evidence>
<keyword evidence="6 7" id="KW-0472">Membrane</keyword>
<dbReference type="PANTHER" id="PTHR23517">
    <property type="entry name" value="RESISTANCE PROTEIN MDTM, PUTATIVE-RELATED-RELATED"/>
    <property type="match status" value="1"/>
</dbReference>
<accession>A0A3E0VMI7</accession>
<feature type="domain" description="Major facilitator superfamily (MFS) profile" evidence="8">
    <location>
        <begin position="10"/>
        <end position="379"/>
    </location>
</feature>
<dbReference type="EMBL" id="NBWZ01000001">
    <property type="protein sequence ID" value="RFA10895.1"/>
    <property type="molecule type" value="Genomic_DNA"/>
</dbReference>
<gene>
    <name evidence="9" type="ORF">B7R54_18035</name>
</gene>
<comment type="subcellular location">
    <subcellularLocation>
        <location evidence="1">Cell membrane</location>
        <topology evidence="1">Multi-pass membrane protein</topology>
    </subcellularLocation>
</comment>
<keyword evidence="3" id="KW-1003">Cell membrane</keyword>
<dbReference type="InterPro" id="IPR036259">
    <property type="entry name" value="MFS_trans_sf"/>
</dbReference>
<dbReference type="PROSITE" id="PS50850">
    <property type="entry name" value="MFS"/>
    <property type="match status" value="1"/>
</dbReference>
<evidence type="ECO:0000256" key="4">
    <source>
        <dbReference type="ARBA" id="ARBA00022692"/>
    </source>
</evidence>
<evidence type="ECO:0000259" key="8">
    <source>
        <dbReference type="PROSITE" id="PS50850"/>
    </source>
</evidence>
<feature type="transmembrane region" description="Helical" evidence="7">
    <location>
        <begin position="162"/>
        <end position="181"/>
    </location>
</feature>
<keyword evidence="10" id="KW-1185">Reference proteome</keyword>
<evidence type="ECO:0000256" key="1">
    <source>
        <dbReference type="ARBA" id="ARBA00004651"/>
    </source>
</evidence>
<dbReference type="InterPro" id="IPR050171">
    <property type="entry name" value="MFS_Transporters"/>
</dbReference>
<evidence type="ECO:0000256" key="7">
    <source>
        <dbReference type="SAM" id="Phobius"/>
    </source>
</evidence>
<comment type="caution">
    <text evidence="9">The sequence shown here is derived from an EMBL/GenBank/DDBJ whole genome shotgun (WGS) entry which is preliminary data.</text>
</comment>
<dbReference type="Proteomes" id="UP000256486">
    <property type="component" value="Unassembled WGS sequence"/>
</dbReference>
<dbReference type="RefSeq" id="WP_116416272.1">
    <property type="nucleotide sequence ID" value="NZ_NBWZ01000001.1"/>
</dbReference>
<evidence type="ECO:0000256" key="6">
    <source>
        <dbReference type="ARBA" id="ARBA00023136"/>
    </source>
</evidence>
<dbReference type="PANTHER" id="PTHR23517:SF13">
    <property type="entry name" value="MAJOR FACILITATOR SUPERFAMILY MFS_1"/>
    <property type="match status" value="1"/>
</dbReference>
<reference evidence="9 10" key="1">
    <citation type="submission" date="2017-04" db="EMBL/GenBank/DDBJ databases">
        <title>Comparative genome analysis of Subtercola boreus.</title>
        <authorList>
            <person name="Cho Y.-J."/>
            <person name="Cho A."/>
            <person name="Kim O.-S."/>
            <person name="Lee J.-I."/>
        </authorList>
    </citation>
    <scope>NUCLEOTIDE SEQUENCE [LARGE SCALE GENOMIC DNA]</scope>
    <source>
        <strain evidence="9 10">K300</strain>
    </source>
</reference>
<evidence type="ECO:0000256" key="5">
    <source>
        <dbReference type="ARBA" id="ARBA00022989"/>
    </source>
</evidence>
<feature type="transmembrane region" description="Helical" evidence="7">
    <location>
        <begin position="264"/>
        <end position="285"/>
    </location>
</feature>
<dbReference type="OrthoDB" id="3177957at2"/>
<keyword evidence="4 7" id="KW-0812">Transmembrane</keyword>
<dbReference type="Pfam" id="PF07690">
    <property type="entry name" value="MFS_1"/>
    <property type="match status" value="1"/>
</dbReference>
<dbReference type="GO" id="GO:0005886">
    <property type="term" value="C:plasma membrane"/>
    <property type="evidence" value="ECO:0007669"/>
    <property type="project" value="UniProtKB-SubCell"/>
</dbReference>
<dbReference type="GO" id="GO:0022857">
    <property type="term" value="F:transmembrane transporter activity"/>
    <property type="evidence" value="ECO:0007669"/>
    <property type="project" value="InterPro"/>
</dbReference>
<evidence type="ECO:0000313" key="10">
    <source>
        <dbReference type="Proteomes" id="UP000256486"/>
    </source>
</evidence>
<evidence type="ECO:0000313" key="9">
    <source>
        <dbReference type="EMBL" id="RFA10895.1"/>
    </source>
</evidence>
<feature type="transmembrane region" description="Helical" evidence="7">
    <location>
        <begin position="325"/>
        <end position="347"/>
    </location>
</feature>
<keyword evidence="5 7" id="KW-1133">Transmembrane helix</keyword>
<feature type="transmembrane region" description="Helical" evidence="7">
    <location>
        <begin position="43"/>
        <end position="64"/>
    </location>
</feature>
<dbReference type="InterPro" id="IPR020846">
    <property type="entry name" value="MFS_dom"/>
</dbReference>
<dbReference type="InterPro" id="IPR011701">
    <property type="entry name" value="MFS"/>
</dbReference>
<feature type="transmembrane region" description="Helical" evidence="7">
    <location>
        <begin position="353"/>
        <end position="373"/>
    </location>
</feature>
<sequence>MSHLDHRARRITVAAAATFVLLLGSNMPTPLYAVFAQQLDFGVFTLTAIYAAYFLALVPTLLGFGSLSDRFGRRPVVRAGLAVALVAALVFASADSLTALFVARVLQGVAVGLLSGALSATLVDASPRRGATVSTVSILAGGALGPLVGGLLARAVPGSPGAAFWIVVASSAVVLALTHTLPRERRPTADRSTRRAALPTAVWWGAAIAGLGWATAGLSLGLLPTALGVTLPNTSTFTATLLVTVMMGASAVTQLTLGATRLPLGTAGLVAVPLAAVTLTLGLALASLPVVAIGSVLSGVGLGCAFLGGMRIAAAAAAPPDRARALSIFFAVAYLATGVPTLAVGALSAVTGLLPAIVGFACAVVVVAVCLGLRAPAAPPQQRNGTRTHPHRAHM</sequence>